<dbReference type="STRING" id="1121306.SAMN02745196_00041"/>
<evidence type="ECO:0000313" key="2">
    <source>
        <dbReference type="EMBL" id="SHH33553.1"/>
    </source>
</evidence>
<organism evidence="2 3">
    <name type="scientific">Clostridium collagenovorans DSM 3089</name>
    <dbReference type="NCBI Taxonomy" id="1121306"/>
    <lineage>
        <taxon>Bacteria</taxon>
        <taxon>Bacillati</taxon>
        <taxon>Bacillota</taxon>
        <taxon>Clostridia</taxon>
        <taxon>Eubacteriales</taxon>
        <taxon>Clostridiaceae</taxon>
        <taxon>Clostridium</taxon>
    </lineage>
</organism>
<dbReference type="Proteomes" id="UP000184526">
    <property type="component" value="Unassembled WGS sequence"/>
</dbReference>
<gene>
    <name evidence="2" type="ORF">SAMN02745196_00041</name>
</gene>
<evidence type="ECO:0000313" key="3">
    <source>
        <dbReference type="Proteomes" id="UP000184526"/>
    </source>
</evidence>
<dbReference type="CDD" id="cd04301">
    <property type="entry name" value="NAT_SF"/>
    <property type="match status" value="1"/>
</dbReference>
<dbReference type="InterPro" id="IPR000182">
    <property type="entry name" value="GNAT_dom"/>
</dbReference>
<dbReference type="OrthoDB" id="9797989at2"/>
<dbReference type="PROSITE" id="PS51186">
    <property type="entry name" value="GNAT"/>
    <property type="match status" value="1"/>
</dbReference>
<dbReference type="PANTHER" id="PTHR39173:SF1">
    <property type="entry name" value="ACETYLTRANSFERASE"/>
    <property type="match status" value="1"/>
</dbReference>
<proteinExistence type="predicted"/>
<dbReference type="PANTHER" id="PTHR39173">
    <property type="entry name" value="ACETYLTRANSFERASE"/>
    <property type="match status" value="1"/>
</dbReference>
<keyword evidence="3" id="KW-1185">Reference proteome</keyword>
<dbReference type="EMBL" id="FQXP01000003">
    <property type="protein sequence ID" value="SHH33553.1"/>
    <property type="molecule type" value="Genomic_DNA"/>
</dbReference>
<name>A0A1M5S6L0_9CLOT</name>
<dbReference type="GO" id="GO:0016747">
    <property type="term" value="F:acyltransferase activity, transferring groups other than amino-acyl groups"/>
    <property type="evidence" value="ECO:0007669"/>
    <property type="project" value="InterPro"/>
</dbReference>
<dbReference type="Gene3D" id="3.40.630.30">
    <property type="match status" value="1"/>
</dbReference>
<reference evidence="2 3" key="1">
    <citation type="submission" date="2016-11" db="EMBL/GenBank/DDBJ databases">
        <authorList>
            <person name="Jaros S."/>
            <person name="Januszkiewicz K."/>
            <person name="Wedrychowicz H."/>
        </authorList>
    </citation>
    <scope>NUCLEOTIDE SEQUENCE [LARGE SCALE GENOMIC DNA]</scope>
    <source>
        <strain evidence="2 3">DSM 3089</strain>
    </source>
</reference>
<evidence type="ECO:0000259" key="1">
    <source>
        <dbReference type="PROSITE" id="PS51186"/>
    </source>
</evidence>
<accession>A0A1M5S6L0</accession>
<protein>
    <submittedName>
        <fullName evidence="2">Predicted acetyltransferase</fullName>
    </submittedName>
</protein>
<sequence>MLELIPRNPSYMKGYKEYCQEFWDNNITWFKPTNPINIDANWFERTADWYSKKEKGLIQGCAKSFHYWAVDDDKFIGEFQLRPELDDELMMGIGSVGYSVRVSEWGKGYGKEILKQGLEIAKEFHLERVLLTINDDNVVSSHICEMCGGRLMDKVTVETEDEGVHVKRRYWIYL</sequence>
<keyword evidence="2" id="KW-0808">Transferase</keyword>
<dbReference type="AlphaFoldDB" id="A0A1M5S6L0"/>
<feature type="domain" description="N-acetyltransferase" evidence="1">
    <location>
        <begin position="20"/>
        <end position="173"/>
    </location>
</feature>
<dbReference type="Pfam" id="PF13302">
    <property type="entry name" value="Acetyltransf_3"/>
    <property type="match status" value="1"/>
</dbReference>
<dbReference type="SUPFAM" id="SSF55729">
    <property type="entry name" value="Acyl-CoA N-acyltransferases (Nat)"/>
    <property type="match status" value="1"/>
</dbReference>
<dbReference type="RefSeq" id="WP_072828770.1">
    <property type="nucleotide sequence ID" value="NZ_FQXP01000003.1"/>
</dbReference>
<dbReference type="InterPro" id="IPR016181">
    <property type="entry name" value="Acyl_CoA_acyltransferase"/>
</dbReference>